<comment type="similarity">
    <text evidence="5">Belongs to the salp15 family.</text>
</comment>
<evidence type="ECO:0000313" key="6">
    <source>
        <dbReference type="EMBL" id="MXU89940.1"/>
    </source>
</evidence>
<accession>A0A6B0UJW2</accession>
<dbReference type="EMBL" id="GIFC01007857">
    <property type="protein sequence ID" value="MXU89940.1"/>
    <property type="molecule type" value="Transcribed_RNA"/>
</dbReference>
<organism evidence="6">
    <name type="scientific">Ixodes ricinus</name>
    <name type="common">Common tick</name>
    <name type="synonym">Acarus ricinus</name>
    <dbReference type="NCBI Taxonomy" id="34613"/>
    <lineage>
        <taxon>Eukaryota</taxon>
        <taxon>Metazoa</taxon>
        <taxon>Ecdysozoa</taxon>
        <taxon>Arthropoda</taxon>
        <taxon>Chelicerata</taxon>
        <taxon>Arachnida</taxon>
        <taxon>Acari</taxon>
        <taxon>Parasitiformes</taxon>
        <taxon>Ixodida</taxon>
        <taxon>Ixodoidea</taxon>
        <taxon>Ixodidae</taxon>
        <taxon>Ixodinae</taxon>
        <taxon>Ixodes</taxon>
    </lineage>
</organism>
<dbReference type="Pfam" id="PF12115">
    <property type="entry name" value="Salp15"/>
    <property type="match status" value="1"/>
</dbReference>
<keyword evidence="4" id="KW-0325">Glycoprotein</keyword>
<evidence type="ECO:0000256" key="2">
    <source>
        <dbReference type="ARBA" id="ARBA00022525"/>
    </source>
</evidence>
<evidence type="ECO:0000256" key="3">
    <source>
        <dbReference type="ARBA" id="ARBA00022729"/>
    </source>
</evidence>
<name>A0A6B0UJW2_IXORI</name>
<dbReference type="AlphaFoldDB" id="A0A6B0UJW2"/>
<sequence length="111" mass="12343">MQLNFTRTIGLSQKIASSKLAVADDIVLLISYSFKLSPQRVLLTDVQEASFLQLVEVDVSKCKYKCGEEHDNGRIRGTSGQYFKLKDGTPCGLDKVCIDGFCIETCKMPFV</sequence>
<proteinExistence type="inferred from homology"/>
<evidence type="ECO:0000256" key="5">
    <source>
        <dbReference type="ARBA" id="ARBA00034321"/>
    </source>
</evidence>
<protein>
    <submittedName>
        <fullName evidence="6">Uncharacterized protein</fullName>
    </submittedName>
</protein>
<dbReference type="GO" id="GO:0005576">
    <property type="term" value="C:extracellular region"/>
    <property type="evidence" value="ECO:0007669"/>
    <property type="project" value="UniProtKB-SubCell"/>
</dbReference>
<evidence type="ECO:0000256" key="4">
    <source>
        <dbReference type="ARBA" id="ARBA00023180"/>
    </source>
</evidence>
<keyword evidence="3" id="KW-0732">Signal</keyword>
<reference evidence="6" key="1">
    <citation type="submission" date="2019-12" db="EMBL/GenBank/DDBJ databases">
        <title>An insight into the sialome of adult female Ixodes ricinus ticks feeding for 6 days.</title>
        <authorList>
            <person name="Perner J."/>
            <person name="Ribeiro J.M.C."/>
        </authorList>
    </citation>
    <scope>NUCLEOTIDE SEQUENCE</scope>
    <source>
        <strain evidence="6">Semi-engorged</strain>
        <tissue evidence="6">Salivary glands</tissue>
    </source>
</reference>
<evidence type="ECO:0000256" key="1">
    <source>
        <dbReference type="ARBA" id="ARBA00004613"/>
    </source>
</evidence>
<keyword evidence="2" id="KW-0964">Secreted</keyword>
<dbReference type="InterPro" id="IPR021971">
    <property type="entry name" value="Salp15"/>
</dbReference>
<comment type="subcellular location">
    <subcellularLocation>
        <location evidence="1">Secreted</location>
    </subcellularLocation>
</comment>